<protein>
    <submittedName>
        <fullName evidence="1">Uncharacterized protein</fullName>
    </submittedName>
</protein>
<dbReference type="AlphaFoldDB" id="A0A3N5D7G8"/>
<gene>
    <name evidence="1" type="ORF">EG799_01665</name>
</gene>
<sequence length="71" mass="7822">MTRPHDSFAERVEAARRFKLVEGCKKIDNELGAAVEEAFNAGYSAEQVHRMLSGSLALTEEPALRTQGDNT</sequence>
<reference evidence="1 2" key="1">
    <citation type="submission" date="2018-11" db="EMBL/GenBank/DDBJ databases">
        <title>Erythrobacter spongiae sp. nov., isolated from a marine sponge.</title>
        <authorList>
            <person name="Zhuang L."/>
            <person name="Luo L."/>
        </authorList>
    </citation>
    <scope>NUCLEOTIDE SEQUENCE [LARGE SCALE GENOMIC DNA]</scope>
    <source>
        <strain evidence="1 2">HN-E23</strain>
    </source>
</reference>
<evidence type="ECO:0000313" key="2">
    <source>
        <dbReference type="Proteomes" id="UP000275232"/>
    </source>
</evidence>
<dbReference type="EMBL" id="RPFZ01000001">
    <property type="protein sequence ID" value="RPF70478.1"/>
    <property type="molecule type" value="Genomic_DNA"/>
</dbReference>
<evidence type="ECO:0000313" key="1">
    <source>
        <dbReference type="EMBL" id="RPF70478.1"/>
    </source>
</evidence>
<comment type="caution">
    <text evidence="1">The sequence shown here is derived from an EMBL/GenBank/DDBJ whole genome shotgun (WGS) entry which is preliminary data.</text>
</comment>
<accession>A0A3N5D7G8</accession>
<dbReference type="Proteomes" id="UP000275232">
    <property type="component" value="Unassembled WGS sequence"/>
</dbReference>
<name>A0A3N5D7G8_9SPHN</name>
<keyword evidence="2" id="KW-1185">Reference proteome</keyword>
<proteinExistence type="predicted"/>
<organism evidence="1 2">
    <name type="scientific">Aurantiacibacter spongiae</name>
    <dbReference type="NCBI Taxonomy" id="2488860"/>
    <lineage>
        <taxon>Bacteria</taxon>
        <taxon>Pseudomonadati</taxon>
        <taxon>Pseudomonadota</taxon>
        <taxon>Alphaproteobacteria</taxon>
        <taxon>Sphingomonadales</taxon>
        <taxon>Erythrobacteraceae</taxon>
        <taxon>Aurantiacibacter</taxon>
    </lineage>
</organism>
<dbReference type="RefSeq" id="WP_123877983.1">
    <property type="nucleotide sequence ID" value="NZ_RPFZ01000001.1"/>
</dbReference>